<reference evidence="2 3" key="1">
    <citation type="submission" date="2020-08" db="EMBL/GenBank/DDBJ databases">
        <title>Genomic Encyclopedia of Type Strains, Phase IV (KMG-IV): sequencing the most valuable type-strain genomes for metagenomic binning, comparative biology and taxonomic classification.</title>
        <authorList>
            <person name="Goeker M."/>
        </authorList>
    </citation>
    <scope>NUCLEOTIDE SEQUENCE [LARGE SCALE GENOMIC DNA]</scope>
    <source>
        <strain evidence="2 3">DSM 23562</strain>
    </source>
</reference>
<comment type="caution">
    <text evidence="2">The sequence shown here is derived from an EMBL/GenBank/DDBJ whole genome shotgun (WGS) entry which is preliminary data.</text>
</comment>
<evidence type="ECO:0000259" key="1">
    <source>
        <dbReference type="SMART" id="SM01043"/>
    </source>
</evidence>
<accession>A0A7W9SNN9</accession>
<dbReference type="InterPro" id="IPR027417">
    <property type="entry name" value="P-loop_NTPase"/>
</dbReference>
<dbReference type="SUPFAM" id="SSF52540">
    <property type="entry name" value="P-loop containing nucleoside triphosphate hydrolases"/>
    <property type="match status" value="1"/>
</dbReference>
<dbReference type="InterPro" id="IPR058852">
    <property type="entry name" value="HTH_77"/>
</dbReference>
<dbReference type="Gene3D" id="3.40.50.300">
    <property type="entry name" value="P-loop containing nucleotide triphosphate hydrolases"/>
    <property type="match status" value="1"/>
</dbReference>
<sequence length="847" mass="95812">MESVATTWFIELFGELRAVCAEKSVEKFRTDRCRLLLAILAARPERMHPREELGDLLWPDEDDRPLQLQRLRGELSELGTSLGKDIFEKSGNRGVKVRSGIASDVSRFDQLFLTAARATPEQRLPALEAAAALYKDDLLPSRYDDWTIRERERLKVVYCDVLTRLVLDLEAVGRADEARALRHELVSRFPDLAAPPAPTTAGAPALGGDGYYGREEKILEVREWRGRLLTITGPGGMGKTRLSKQALSPPAPTGEGAIFVPLAEVSDAKSGFFEAIHAALALPKGDAPPRDQVVYALRQKTAPLLILDNFEQIVTHGAPLVARLLKDVPALRCLVTSRRRLGIAGEQELPLEPLPHAPSVALFLDRARRARPDFAQNPSALPLVEEIVALLQGLPLAIELAAARSVVLGPMQMRDQLASHLRFLVNRRHASNERHRSLRAALDWSIHLLSPELKRIFARLSVFRGGWSLEAAETVCQGCDMEVLNALDELHSHSLITVAFDETETPRYDMLVVIREYAEELLAKSGELEETKAQHAQSVEEMAQRVQVCFKEQGVGPMQRLLSKDLDNLRRGMDWAEKAKRYDLLYSWLHMLGGKLFEGEHWRDFERLMDSVDGHIEDERALMRFCSLRGALLRRQGKEDAAALYWDRWLELAERLQDTEAQKWALVQLIDQYIFLGRTEGACIYLEKYKIVDNDFVNIGYFEMMIDYKNGKKDELIKFAKKEMQEKLGDMKDLTMMIEYASILIENGHFRVVGSYINSVIDSILSSGNKFISAKIANLMGECFEHDKDIKRSYLCYEYAARSHAELGSRNADSSKKKLHEFLTRHKNVPEWGLLQGQKTCYSLAEL</sequence>
<dbReference type="AlphaFoldDB" id="A0A7W9SNN9"/>
<dbReference type="SMART" id="SM01043">
    <property type="entry name" value="BTAD"/>
    <property type="match status" value="1"/>
</dbReference>
<feature type="domain" description="Bacterial transcriptional activator" evidence="1">
    <location>
        <begin position="103"/>
        <end position="206"/>
    </location>
</feature>
<gene>
    <name evidence="2" type="ORF">HNQ39_001763</name>
</gene>
<dbReference type="PANTHER" id="PTHR47691">
    <property type="entry name" value="REGULATOR-RELATED"/>
    <property type="match status" value="1"/>
</dbReference>
<evidence type="ECO:0000313" key="2">
    <source>
        <dbReference type="EMBL" id="MBB6049972.1"/>
    </source>
</evidence>
<proteinExistence type="predicted"/>
<dbReference type="EMBL" id="JACHGW010000002">
    <property type="protein sequence ID" value="MBB6049972.1"/>
    <property type="molecule type" value="Genomic_DNA"/>
</dbReference>
<dbReference type="InterPro" id="IPR011990">
    <property type="entry name" value="TPR-like_helical_dom_sf"/>
</dbReference>
<protein>
    <submittedName>
        <fullName evidence="2">Putative ATPase</fullName>
    </submittedName>
</protein>
<keyword evidence="3" id="KW-1185">Reference proteome</keyword>
<dbReference type="InterPro" id="IPR005158">
    <property type="entry name" value="BTAD"/>
</dbReference>
<dbReference type="SUPFAM" id="SSF48452">
    <property type="entry name" value="TPR-like"/>
    <property type="match status" value="1"/>
</dbReference>
<dbReference type="Proteomes" id="UP000520814">
    <property type="component" value="Unassembled WGS sequence"/>
</dbReference>
<evidence type="ECO:0000313" key="3">
    <source>
        <dbReference type="Proteomes" id="UP000520814"/>
    </source>
</evidence>
<organism evidence="2 3">
    <name type="scientific">Armatimonas rosea</name>
    <dbReference type="NCBI Taxonomy" id="685828"/>
    <lineage>
        <taxon>Bacteria</taxon>
        <taxon>Bacillati</taxon>
        <taxon>Armatimonadota</taxon>
        <taxon>Armatimonadia</taxon>
        <taxon>Armatimonadales</taxon>
        <taxon>Armatimonadaceae</taxon>
        <taxon>Armatimonas</taxon>
    </lineage>
</organism>
<dbReference type="Gene3D" id="1.25.40.10">
    <property type="entry name" value="Tetratricopeptide repeat domain"/>
    <property type="match status" value="1"/>
</dbReference>
<dbReference type="PANTHER" id="PTHR47691:SF3">
    <property type="entry name" value="HTH-TYPE TRANSCRIPTIONAL REGULATOR RV0890C-RELATED"/>
    <property type="match status" value="1"/>
</dbReference>
<dbReference type="Pfam" id="PF25872">
    <property type="entry name" value="HTH_77"/>
    <property type="match status" value="1"/>
</dbReference>
<dbReference type="InterPro" id="IPR036388">
    <property type="entry name" value="WH-like_DNA-bd_sf"/>
</dbReference>
<dbReference type="Gene3D" id="1.10.10.10">
    <property type="entry name" value="Winged helix-like DNA-binding domain superfamily/Winged helix DNA-binding domain"/>
    <property type="match status" value="1"/>
</dbReference>
<name>A0A7W9SNN9_ARMRO</name>
<dbReference type="RefSeq" id="WP_184194053.1">
    <property type="nucleotide sequence ID" value="NZ_JACHGW010000002.1"/>
</dbReference>